<keyword evidence="4" id="KW-0804">Transcription</keyword>
<accession>A0A926DSB5</accession>
<dbReference type="Pfam" id="PF08281">
    <property type="entry name" value="Sigma70_r4_2"/>
    <property type="match status" value="1"/>
</dbReference>
<dbReference type="InterPro" id="IPR036388">
    <property type="entry name" value="WH-like_DNA-bd_sf"/>
</dbReference>
<dbReference type="NCBIfam" id="TIGR02937">
    <property type="entry name" value="sigma70-ECF"/>
    <property type="match status" value="1"/>
</dbReference>
<evidence type="ECO:0000256" key="2">
    <source>
        <dbReference type="ARBA" id="ARBA00023015"/>
    </source>
</evidence>
<dbReference type="InterPro" id="IPR039425">
    <property type="entry name" value="RNA_pol_sigma-70-like"/>
</dbReference>
<evidence type="ECO:0000313" key="8">
    <source>
        <dbReference type="Proteomes" id="UP000657006"/>
    </source>
</evidence>
<dbReference type="SUPFAM" id="SSF88946">
    <property type="entry name" value="Sigma2 domain of RNA polymerase sigma factors"/>
    <property type="match status" value="1"/>
</dbReference>
<protein>
    <submittedName>
        <fullName evidence="7">RNA polymerase sigma factor</fullName>
    </submittedName>
</protein>
<dbReference type="InterPro" id="IPR013325">
    <property type="entry name" value="RNA_pol_sigma_r2"/>
</dbReference>
<dbReference type="GO" id="GO:0003677">
    <property type="term" value="F:DNA binding"/>
    <property type="evidence" value="ECO:0007669"/>
    <property type="project" value="InterPro"/>
</dbReference>
<feature type="domain" description="RNA polymerase sigma factor 70 region 4 type 2" evidence="6">
    <location>
        <begin position="128"/>
        <end position="179"/>
    </location>
</feature>
<dbReference type="Proteomes" id="UP000657006">
    <property type="component" value="Unassembled WGS sequence"/>
</dbReference>
<dbReference type="InterPro" id="IPR007627">
    <property type="entry name" value="RNA_pol_sigma70_r2"/>
</dbReference>
<evidence type="ECO:0000256" key="3">
    <source>
        <dbReference type="ARBA" id="ARBA00023082"/>
    </source>
</evidence>
<dbReference type="PANTHER" id="PTHR43133:SF62">
    <property type="entry name" value="RNA POLYMERASE SIGMA FACTOR SIGZ"/>
    <property type="match status" value="1"/>
</dbReference>
<dbReference type="InterPro" id="IPR014284">
    <property type="entry name" value="RNA_pol_sigma-70_dom"/>
</dbReference>
<dbReference type="EMBL" id="JACRSQ010000020">
    <property type="protein sequence ID" value="MBC8544360.1"/>
    <property type="molecule type" value="Genomic_DNA"/>
</dbReference>
<comment type="similarity">
    <text evidence="1">Belongs to the sigma-70 factor family. ECF subfamily.</text>
</comment>
<dbReference type="InterPro" id="IPR013324">
    <property type="entry name" value="RNA_pol_sigma_r3/r4-like"/>
</dbReference>
<evidence type="ECO:0000256" key="4">
    <source>
        <dbReference type="ARBA" id="ARBA00023163"/>
    </source>
</evidence>
<dbReference type="InterPro" id="IPR013249">
    <property type="entry name" value="RNA_pol_sigma70_r4_t2"/>
</dbReference>
<comment type="caution">
    <text evidence="7">The sequence shown here is derived from an EMBL/GenBank/DDBJ whole genome shotgun (WGS) entry which is preliminary data.</text>
</comment>
<evidence type="ECO:0000256" key="1">
    <source>
        <dbReference type="ARBA" id="ARBA00010641"/>
    </source>
</evidence>
<dbReference type="GO" id="GO:0016987">
    <property type="term" value="F:sigma factor activity"/>
    <property type="evidence" value="ECO:0007669"/>
    <property type="project" value="UniProtKB-KW"/>
</dbReference>
<dbReference type="CDD" id="cd06171">
    <property type="entry name" value="Sigma70_r4"/>
    <property type="match status" value="1"/>
</dbReference>
<keyword evidence="8" id="KW-1185">Reference proteome</keyword>
<evidence type="ECO:0000259" key="5">
    <source>
        <dbReference type="Pfam" id="PF04542"/>
    </source>
</evidence>
<keyword evidence="2" id="KW-0805">Transcription regulation</keyword>
<dbReference type="RefSeq" id="WP_177718812.1">
    <property type="nucleotide sequence ID" value="NZ_JACRSQ010000020.1"/>
</dbReference>
<name>A0A926DSB5_9FIRM</name>
<dbReference type="PANTHER" id="PTHR43133">
    <property type="entry name" value="RNA POLYMERASE ECF-TYPE SIGMA FACTO"/>
    <property type="match status" value="1"/>
</dbReference>
<dbReference type="SUPFAM" id="SSF88659">
    <property type="entry name" value="Sigma3 and sigma4 domains of RNA polymerase sigma factors"/>
    <property type="match status" value="1"/>
</dbReference>
<feature type="domain" description="RNA polymerase sigma-70 region 2" evidence="5">
    <location>
        <begin position="37"/>
        <end position="104"/>
    </location>
</feature>
<dbReference type="GO" id="GO:0006352">
    <property type="term" value="P:DNA-templated transcription initiation"/>
    <property type="evidence" value="ECO:0007669"/>
    <property type="project" value="InterPro"/>
</dbReference>
<reference evidence="7" key="1">
    <citation type="submission" date="2020-08" db="EMBL/GenBank/DDBJ databases">
        <title>Genome public.</title>
        <authorList>
            <person name="Liu C."/>
            <person name="Sun Q."/>
        </authorList>
    </citation>
    <scope>NUCLEOTIDE SEQUENCE</scope>
    <source>
        <strain evidence="7">NSJ-32</strain>
    </source>
</reference>
<proteinExistence type="inferred from homology"/>
<evidence type="ECO:0000313" key="7">
    <source>
        <dbReference type="EMBL" id="MBC8544360.1"/>
    </source>
</evidence>
<evidence type="ECO:0000259" key="6">
    <source>
        <dbReference type="Pfam" id="PF08281"/>
    </source>
</evidence>
<organism evidence="7 8">
    <name type="scientific">Bianquea renquensis</name>
    <dbReference type="NCBI Taxonomy" id="2763661"/>
    <lineage>
        <taxon>Bacteria</taxon>
        <taxon>Bacillati</taxon>
        <taxon>Bacillota</taxon>
        <taxon>Clostridia</taxon>
        <taxon>Eubacteriales</taxon>
        <taxon>Bianqueaceae</taxon>
        <taxon>Bianquea</taxon>
    </lineage>
</organism>
<dbReference type="Gene3D" id="1.10.10.10">
    <property type="entry name" value="Winged helix-like DNA-binding domain superfamily/Winged helix DNA-binding domain"/>
    <property type="match status" value="1"/>
</dbReference>
<gene>
    <name evidence="7" type="ORF">H8730_12510</name>
</gene>
<dbReference type="AlphaFoldDB" id="A0A926DSB5"/>
<sequence>MVMTSSAHSNSSPRRASVEEALLFQIASGSKEALAQLYAETKSAVYGFALSILKNSHDAEDIMQEAYIRIYANAHTYKTQGKPLAWILTIVRNLALMKLREQKRVTTLPPEDWEIPDVTHGPDDTKLLVSALLNRLTDQERQIVILHSLTALKHREIAALLDLPLPTVLSKYHRALEKLKKSMKEEDPR</sequence>
<dbReference type="Gene3D" id="1.10.1740.10">
    <property type="match status" value="1"/>
</dbReference>
<dbReference type="Pfam" id="PF04542">
    <property type="entry name" value="Sigma70_r2"/>
    <property type="match status" value="1"/>
</dbReference>
<keyword evidence="3" id="KW-0731">Sigma factor</keyword>